<gene>
    <name evidence="1" type="ORF">OTI717_LOCUS42079</name>
</gene>
<name>A0A820I280_9BILA</name>
<reference evidence="1" key="1">
    <citation type="submission" date="2021-02" db="EMBL/GenBank/DDBJ databases">
        <authorList>
            <person name="Nowell W R."/>
        </authorList>
    </citation>
    <scope>NUCLEOTIDE SEQUENCE</scope>
</reference>
<dbReference type="EMBL" id="CAJOAX010047532">
    <property type="protein sequence ID" value="CAF4302241.1"/>
    <property type="molecule type" value="Genomic_DNA"/>
</dbReference>
<dbReference type="Proteomes" id="UP000663823">
    <property type="component" value="Unassembled WGS sequence"/>
</dbReference>
<evidence type="ECO:0000313" key="2">
    <source>
        <dbReference type="Proteomes" id="UP000663823"/>
    </source>
</evidence>
<protein>
    <submittedName>
        <fullName evidence="1">Uncharacterized protein</fullName>
    </submittedName>
</protein>
<accession>A0A820I280</accession>
<feature type="non-terminal residue" evidence="1">
    <location>
        <position position="1"/>
    </location>
</feature>
<comment type="caution">
    <text evidence="1">The sequence shown here is derived from an EMBL/GenBank/DDBJ whole genome shotgun (WGS) entry which is preliminary data.</text>
</comment>
<organism evidence="1 2">
    <name type="scientific">Rotaria sordida</name>
    <dbReference type="NCBI Taxonomy" id="392033"/>
    <lineage>
        <taxon>Eukaryota</taxon>
        <taxon>Metazoa</taxon>
        <taxon>Spiralia</taxon>
        <taxon>Gnathifera</taxon>
        <taxon>Rotifera</taxon>
        <taxon>Eurotatoria</taxon>
        <taxon>Bdelloidea</taxon>
        <taxon>Philodinida</taxon>
        <taxon>Philodinidae</taxon>
        <taxon>Rotaria</taxon>
    </lineage>
</organism>
<evidence type="ECO:0000313" key="1">
    <source>
        <dbReference type="EMBL" id="CAF4302241.1"/>
    </source>
</evidence>
<feature type="non-terminal residue" evidence="1">
    <location>
        <position position="103"/>
    </location>
</feature>
<proteinExistence type="predicted"/>
<sequence>YLIEYHSDDASSINVALKLYSLSSMYYGIFEQYINRLSNNLNVIKYLYKNKLCGTQQHLRFIVVRRIAIQIELFALNNFRTLTQIDQQVIFKLFELSIHRYSE</sequence>
<dbReference type="AlphaFoldDB" id="A0A820I280"/>